<feature type="transmembrane region" description="Helical" evidence="8">
    <location>
        <begin position="156"/>
        <end position="176"/>
    </location>
</feature>
<evidence type="ECO:0000256" key="7">
    <source>
        <dbReference type="ARBA" id="ARBA00023136"/>
    </source>
</evidence>
<feature type="transmembrane region" description="Helical" evidence="8">
    <location>
        <begin position="120"/>
        <end position="144"/>
    </location>
</feature>
<dbReference type="PANTHER" id="PTHR32024">
    <property type="entry name" value="TRK SYSTEM POTASSIUM UPTAKE PROTEIN TRKG-RELATED"/>
    <property type="match status" value="1"/>
</dbReference>
<evidence type="ECO:0000256" key="6">
    <source>
        <dbReference type="ARBA" id="ARBA00023065"/>
    </source>
</evidence>
<keyword evidence="2" id="KW-0813">Transport</keyword>
<organism evidence="9 10">
    <name type="scientific">Anthropogastromicrobium aceti</name>
    <dbReference type="NCBI Taxonomy" id="2981768"/>
    <lineage>
        <taxon>Bacteria</taxon>
        <taxon>Bacillati</taxon>
        <taxon>Bacillota</taxon>
        <taxon>Clostridia</taxon>
        <taxon>Lachnospirales</taxon>
        <taxon>Lachnospiraceae</taxon>
        <taxon>Anthropogastromicrobium</taxon>
    </lineage>
</organism>
<dbReference type="GO" id="GO:0008324">
    <property type="term" value="F:monoatomic cation transmembrane transporter activity"/>
    <property type="evidence" value="ECO:0007669"/>
    <property type="project" value="InterPro"/>
</dbReference>
<reference evidence="9 10" key="1">
    <citation type="submission" date="2021-10" db="EMBL/GenBank/DDBJ databases">
        <title>Anaerobic single-cell dispensing facilitates the cultivation of human gut bacteria.</title>
        <authorList>
            <person name="Afrizal A."/>
        </authorList>
    </citation>
    <scope>NUCLEOTIDE SEQUENCE [LARGE SCALE GENOMIC DNA]</scope>
    <source>
        <strain evidence="9 10">CLA-AA-H224</strain>
    </source>
</reference>
<keyword evidence="6" id="KW-0406">Ion transport</keyword>
<evidence type="ECO:0000256" key="3">
    <source>
        <dbReference type="ARBA" id="ARBA00022475"/>
    </source>
</evidence>
<keyword evidence="10" id="KW-1185">Reference proteome</keyword>
<dbReference type="RefSeq" id="WP_262536961.1">
    <property type="nucleotide sequence ID" value="NZ_JAJEQN010000019.1"/>
</dbReference>
<keyword evidence="5 8" id="KW-1133">Transmembrane helix</keyword>
<comment type="subcellular location">
    <subcellularLocation>
        <location evidence="1">Cell membrane</location>
        <topology evidence="1">Multi-pass membrane protein</topology>
    </subcellularLocation>
</comment>
<evidence type="ECO:0000313" key="10">
    <source>
        <dbReference type="Proteomes" id="UP001198200"/>
    </source>
</evidence>
<feature type="transmembrane region" description="Helical" evidence="8">
    <location>
        <begin position="45"/>
        <end position="67"/>
    </location>
</feature>
<evidence type="ECO:0000256" key="4">
    <source>
        <dbReference type="ARBA" id="ARBA00022692"/>
    </source>
</evidence>
<feature type="transmembrane region" description="Helical" evidence="8">
    <location>
        <begin position="12"/>
        <end position="33"/>
    </location>
</feature>
<dbReference type="GO" id="GO:0005886">
    <property type="term" value="C:plasma membrane"/>
    <property type="evidence" value="ECO:0007669"/>
    <property type="project" value="UniProtKB-SubCell"/>
</dbReference>
<dbReference type="PROSITE" id="PS51257">
    <property type="entry name" value="PROKAR_LIPOPROTEIN"/>
    <property type="match status" value="1"/>
</dbReference>
<evidence type="ECO:0000256" key="8">
    <source>
        <dbReference type="SAM" id="Phobius"/>
    </source>
</evidence>
<keyword evidence="7 8" id="KW-0472">Membrane</keyword>
<evidence type="ECO:0000256" key="2">
    <source>
        <dbReference type="ARBA" id="ARBA00022448"/>
    </source>
</evidence>
<feature type="transmembrane region" description="Helical" evidence="8">
    <location>
        <begin position="238"/>
        <end position="257"/>
    </location>
</feature>
<gene>
    <name evidence="9" type="ORF">LKD48_08690</name>
</gene>
<dbReference type="InterPro" id="IPR003445">
    <property type="entry name" value="Cat_transpt"/>
</dbReference>
<dbReference type="GO" id="GO:0030001">
    <property type="term" value="P:metal ion transport"/>
    <property type="evidence" value="ECO:0007669"/>
    <property type="project" value="UniProtKB-ARBA"/>
</dbReference>
<dbReference type="Proteomes" id="UP001198200">
    <property type="component" value="Unassembled WGS sequence"/>
</dbReference>
<dbReference type="EMBL" id="JAJEQN010000019">
    <property type="protein sequence ID" value="MCC2221707.1"/>
    <property type="molecule type" value="Genomic_DNA"/>
</dbReference>
<feature type="transmembrane region" description="Helical" evidence="8">
    <location>
        <begin position="188"/>
        <end position="208"/>
    </location>
</feature>
<keyword evidence="4 8" id="KW-0812">Transmembrane</keyword>
<dbReference type="Pfam" id="PF02386">
    <property type="entry name" value="TrkH"/>
    <property type="match status" value="1"/>
</dbReference>
<comment type="caution">
    <text evidence="9">The sequence shown here is derived from an EMBL/GenBank/DDBJ whole genome shotgun (WGS) entry which is preliminary data.</text>
</comment>
<name>A0AAE3E3V4_9FIRM</name>
<dbReference type="AlphaFoldDB" id="A0AAE3E3V4"/>
<sequence>MKSIKKWSFTQVMVFGFLALILVGACILMLPICNANGKWLNFPDALFTSCTCVCVTGLVTVVPAFQFTFLGKLVMLFLIQVGGWGVIVCVTYVLVLMKVKLTIQERVMLQNYFNRDSMRGLVGILQYVVKGSLVVEGIGALGYACRFIPQFGLLRGIWYAVFHSISAFCNAGVDLLGDSSFAMYADDVLINTVTAFLIIAGGIGFMVWRELVAFIKKAAKKETGIRQGLRKLSLHTKLVLLMTISLLLGGTLFFFIVEYNNPNTLGSMGFFQKLMASFFQSVTTRTAGFFTVPQDQLREVSRLFSCFLMYIGGSPVGTAGGVKTVTVAVVLLSCGSILAGHEDTECFRRCIPMNIVRTALSVCIGGLLLVLVGTLALMVAEPEATIMQATYEVVSATATVGLTAGLTPKLHIAGKFIIIALMYMGRIGPITIPLMIAGSIKRRNEKRRLPEEHIMVG</sequence>
<accession>A0AAE3E3V4</accession>
<evidence type="ECO:0000256" key="5">
    <source>
        <dbReference type="ARBA" id="ARBA00022989"/>
    </source>
</evidence>
<feature type="transmembrane region" description="Helical" evidence="8">
    <location>
        <begin position="416"/>
        <end position="438"/>
    </location>
</feature>
<dbReference type="PANTHER" id="PTHR32024:SF1">
    <property type="entry name" value="KTR SYSTEM POTASSIUM UPTAKE PROTEIN B"/>
    <property type="match status" value="1"/>
</dbReference>
<evidence type="ECO:0000313" key="9">
    <source>
        <dbReference type="EMBL" id="MCC2221707.1"/>
    </source>
</evidence>
<evidence type="ECO:0000256" key="1">
    <source>
        <dbReference type="ARBA" id="ARBA00004651"/>
    </source>
</evidence>
<protein>
    <submittedName>
        <fullName evidence="9">Potassium transporter KtrB</fullName>
    </submittedName>
</protein>
<proteinExistence type="predicted"/>
<keyword evidence="3" id="KW-1003">Cell membrane</keyword>
<feature type="transmembrane region" description="Helical" evidence="8">
    <location>
        <begin position="73"/>
        <end position="99"/>
    </location>
</feature>
<feature type="transmembrane region" description="Helical" evidence="8">
    <location>
        <begin position="358"/>
        <end position="380"/>
    </location>
</feature>